<dbReference type="EMBL" id="JAUSVY010000007">
    <property type="protein sequence ID" value="MDQ0506423.1"/>
    <property type="molecule type" value="Genomic_DNA"/>
</dbReference>
<comment type="caution">
    <text evidence="5">The sequence shown here is derived from an EMBL/GenBank/DDBJ whole genome shotgun (WGS) entry which is preliminary data.</text>
</comment>
<gene>
    <name evidence="5" type="ORF">QOZ94_003232</name>
</gene>
<feature type="domain" description="Integrase DNA-binding" evidence="4">
    <location>
        <begin position="8"/>
        <end position="81"/>
    </location>
</feature>
<feature type="region of interest" description="Disordered" evidence="3">
    <location>
        <begin position="1"/>
        <end position="30"/>
    </location>
</feature>
<dbReference type="PANTHER" id="PTHR30629">
    <property type="entry name" value="PROPHAGE INTEGRASE"/>
    <property type="match status" value="1"/>
</dbReference>
<dbReference type="Gene3D" id="3.30.160.390">
    <property type="entry name" value="Integrase, DNA-binding domain"/>
    <property type="match status" value="1"/>
</dbReference>
<evidence type="ECO:0000313" key="5">
    <source>
        <dbReference type="EMBL" id="MDQ0506423.1"/>
    </source>
</evidence>
<evidence type="ECO:0000259" key="4">
    <source>
        <dbReference type="Pfam" id="PF13356"/>
    </source>
</evidence>
<name>A0ABU0LH34_XANAG</name>
<reference evidence="5 6" key="1">
    <citation type="submission" date="2023-07" db="EMBL/GenBank/DDBJ databases">
        <title>Genomic Encyclopedia of Type Strains, Phase IV (KMG-IV): sequencing the most valuable type-strain genomes for metagenomic binning, comparative biology and taxonomic classification.</title>
        <authorList>
            <person name="Goeker M."/>
        </authorList>
    </citation>
    <scope>NUCLEOTIDE SEQUENCE [LARGE SCALE GENOMIC DNA]</scope>
    <source>
        <strain evidence="5 6">DSM 3770</strain>
    </source>
</reference>
<dbReference type="InterPro" id="IPR038488">
    <property type="entry name" value="Integrase_DNA-bd_sf"/>
</dbReference>
<protein>
    <recommendedName>
        <fullName evidence="4">Integrase DNA-binding domain-containing protein</fullName>
    </recommendedName>
</protein>
<keyword evidence="2" id="KW-0229">DNA integration</keyword>
<comment type="similarity">
    <text evidence="1">Belongs to the 'phage' integrase family.</text>
</comment>
<evidence type="ECO:0000256" key="3">
    <source>
        <dbReference type="SAM" id="MobiDB-lite"/>
    </source>
</evidence>
<dbReference type="InterPro" id="IPR050808">
    <property type="entry name" value="Phage_Integrase"/>
</dbReference>
<evidence type="ECO:0000256" key="1">
    <source>
        <dbReference type="ARBA" id="ARBA00008857"/>
    </source>
</evidence>
<sequence length="87" mass="9524">MAREMNKLTARTVAGLKKPGRHPDGGNLYLQIGPTGTRSWLFMFKRDGKRREMGLGALGDTSLAEARQKAEEARRIVADGERSSPGP</sequence>
<dbReference type="PANTHER" id="PTHR30629:SF2">
    <property type="entry name" value="PROPHAGE INTEGRASE INTS-RELATED"/>
    <property type="match status" value="1"/>
</dbReference>
<dbReference type="Proteomes" id="UP001241747">
    <property type="component" value="Unassembled WGS sequence"/>
</dbReference>
<accession>A0ABU0LH34</accession>
<evidence type="ECO:0000256" key="2">
    <source>
        <dbReference type="ARBA" id="ARBA00022908"/>
    </source>
</evidence>
<evidence type="ECO:0000313" key="6">
    <source>
        <dbReference type="Proteomes" id="UP001241747"/>
    </source>
</evidence>
<dbReference type="Pfam" id="PF13356">
    <property type="entry name" value="Arm-DNA-bind_3"/>
    <property type="match status" value="1"/>
</dbReference>
<proteinExistence type="inferred from homology"/>
<keyword evidence="6" id="KW-1185">Reference proteome</keyword>
<dbReference type="InterPro" id="IPR025166">
    <property type="entry name" value="Integrase_DNA_bind_dom"/>
</dbReference>
<organism evidence="5 6">
    <name type="scientific">Xanthobacter agilis</name>
    <dbReference type="NCBI Taxonomy" id="47492"/>
    <lineage>
        <taxon>Bacteria</taxon>
        <taxon>Pseudomonadati</taxon>
        <taxon>Pseudomonadota</taxon>
        <taxon>Alphaproteobacteria</taxon>
        <taxon>Hyphomicrobiales</taxon>
        <taxon>Xanthobacteraceae</taxon>
        <taxon>Xanthobacter</taxon>
    </lineage>
</organism>